<dbReference type="InterPro" id="IPR007344">
    <property type="entry name" value="GrpB/CoaE"/>
</dbReference>
<dbReference type="PANTHER" id="PTHR34822">
    <property type="entry name" value="GRPB DOMAIN PROTEIN (AFU_ORTHOLOGUE AFUA_1G01530)"/>
    <property type="match status" value="1"/>
</dbReference>
<sequence length="236" mass="26596">MQRCADAVTHHVDIKTKRVFIARSTNYISPQEVEIEAEIAVMLSPTDKHYVETVSTRPNKLIEIVDYNPLWPAHFSGIADRIRAALPSVLAIHHVGSTSVFGLPAKAVIDIDLVVRDPTAEAEFVPALQAAGFQFLFREPNWHQHRFFGLEEPYANVHVWGPDAVKLIRHQRFREWLCAHPDDQERYVQAKRAAAQASRAAGESVMQYNLRKEPVIEDILEKAGVLHLGAVPEQEG</sequence>
<dbReference type="OMA" id="IRTHKLH"/>
<dbReference type="HOGENOM" id="CLU_086407_1_0_1"/>
<dbReference type="GeneID" id="4700669"/>
<dbReference type="KEGG" id="act:ACLA_032960"/>
<dbReference type="OrthoDB" id="630895at2759"/>
<dbReference type="InterPro" id="IPR043519">
    <property type="entry name" value="NT_sf"/>
</dbReference>
<dbReference type="SUPFAM" id="SSF81301">
    <property type="entry name" value="Nucleotidyltransferase"/>
    <property type="match status" value="1"/>
</dbReference>
<evidence type="ECO:0000313" key="2">
    <source>
        <dbReference type="Proteomes" id="UP000006701"/>
    </source>
</evidence>
<dbReference type="Gene3D" id="3.30.460.10">
    <property type="entry name" value="Beta Polymerase, domain 2"/>
    <property type="match status" value="1"/>
</dbReference>
<dbReference type="RefSeq" id="XP_001269986.1">
    <property type="nucleotide sequence ID" value="XM_001269985.1"/>
</dbReference>
<dbReference type="Pfam" id="PF04229">
    <property type="entry name" value="GrpB"/>
    <property type="match status" value="1"/>
</dbReference>
<dbReference type="EMBL" id="DS027059">
    <property type="protein sequence ID" value="EAW08560.1"/>
    <property type="molecule type" value="Genomic_DNA"/>
</dbReference>
<organism evidence="1 2">
    <name type="scientific">Aspergillus clavatus (strain ATCC 1007 / CBS 513.65 / DSM 816 / NCTC 3887 / NRRL 1 / QM 1276 / 107)</name>
    <dbReference type="NCBI Taxonomy" id="344612"/>
    <lineage>
        <taxon>Eukaryota</taxon>
        <taxon>Fungi</taxon>
        <taxon>Dikarya</taxon>
        <taxon>Ascomycota</taxon>
        <taxon>Pezizomycotina</taxon>
        <taxon>Eurotiomycetes</taxon>
        <taxon>Eurotiomycetidae</taxon>
        <taxon>Eurotiales</taxon>
        <taxon>Aspergillaceae</taxon>
        <taxon>Aspergillus</taxon>
        <taxon>Aspergillus subgen. Fumigati</taxon>
    </lineage>
</organism>
<proteinExistence type="predicted"/>
<dbReference type="PANTHER" id="PTHR34822:SF1">
    <property type="entry name" value="GRPB FAMILY PROTEIN"/>
    <property type="match status" value="1"/>
</dbReference>
<evidence type="ECO:0000313" key="1">
    <source>
        <dbReference type="EMBL" id="EAW08560.1"/>
    </source>
</evidence>
<gene>
    <name evidence="1" type="ORF">ACLA_032960</name>
</gene>
<dbReference type="VEuPathDB" id="FungiDB:ACLA_032960"/>
<reference evidence="1 2" key="1">
    <citation type="journal article" date="2008" name="PLoS Genet.">
        <title>Genomic islands in the pathogenic filamentous fungus Aspergillus fumigatus.</title>
        <authorList>
            <person name="Fedorova N.D."/>
            <person name="Khaldi N."/>
            <person name="Joardar V.S."/>
            <person name="Maiti R."/>
            <person name="Amedeo P."/>
            <person name="Anderson M.J."/>
            <person name="Crabtree J."/>
            <person name="Silva J.C."/>
            <person name="Badger J.H."/>
            <person name="Albarraq A."/>
            <person name="Angiuoli S."/>
            <person name="Bussey H."/>
            <person name="Bowyer P."/>
            <person name="Cotty P.J."/>
            <person name="Dyer P.S."/>
            <person name="Egan A."/>
            <person name="Galens K."/>
            <person name="Fraser-Liggett C.M."/>
            <person name="Haas B.J."/>
            <person name="Inman J.M."/>
            <person name="Kent R."/>
            <person name="Lemieux S."/>
            <person name="Malavazi I."/>
            <person name="Orvis J."/>
            <person name="Roemer T."/>
            <person name="Ronning C.M."/>
            <person name="Sundaram J.P."/>
            <person name="Sutton G."/>
            <person name="Turner G."/>
            <person name="Venter J.C."/>
            <person name="White O.R."/>
            <person name="Whitty B.R."/>
            <person name="Youngman P."/>
            <person name="Wolfe K.H."/>
            <person name="Goldman G.H."/>
            <person name="Wortman J.R."/>
            <person name="Jiang B."/>
            <person name="Denning D.W."/>
            <person name="Nierman W.C."/>
        </authorList>
    </citation>
    <scope>NUCLEOTIDE SEQUENCE [LARGE SCALE GENOMIC DNA]</scope>
    <source>
        <strain evidence="2">ATCC 1007 / CBS 513.65 / DSM 816 / NCTC 3887 / NRRL 1</strain>
    </source>
</reference>
<dbReference type="Proteomes" id="UP000006701">
    <property type="component" value="Unassembled WGS sequence"/>
</dbReference>
<protein>
    <submittedName>
        <fullName evidence="1">GrpB domain protein</fullName>
    </submittedName>
</protein>
<accession>A1CSD9</accession>
<dbReference type="eggNOG" id="ENOG502SEGQ">
    <property type="taxonomic scope" value="Eukaryota"/>
</dbReference>
<keyword evidence="2" id="KW-1185">Reference proteome</keyword>
<name>A1CSD9_ASPCL</name>
<dbReference type="AlphaFoldDB" id="A1CSD9"/>